<accession>A0A089M7X9</accession>
<evidence type="ECO:0000259" key="2">
    <source>
        <dbReference type="Pfam" id="PF00535"/>
    </source>
</evidence>
<dbReference type="AlphaFoldDB" id="A0A089M7X9"/>
<dbReference type="GO" id="GO:0016758">
    <property type="term" value="F:hexosyltransferase activity"/>
    <property type="evidence" value="ECO:0007669"/>
    <property type="project" value="UniProtKB-ARBA"/>
</dbReference>
<dbReference type="PANTHER" id="PTHR22916:SF3">
    <property type="entry name" value="UDP-GLCNAC:BETAGAL BETA-1,3-N-ACETYLGLUCOSAMINYLTRANSFERASE-LIKE PROTEIN 1"/>
    <property type="match status" value="1"/>
</dbReference>
<dbReference type="SUPFAM" id="SSF53448">
    <property type="entry name" value="Nucleotide-diphospho-sugar transferases"/>
    <property type="match status" value="1"/>
</dbReference>
<gene>
    <name evidence="3" type="ORF">PGRAT_18175</name>
</gene>
<dbReference type="InterPro" id="IPR001173">
    <property type="entry name" value="Glyco_trans_2-like"/>
</dbReference>
<dbReference type="STRING" id="189425.PGRAT_18175"/>
<proteinExistence type="inferred from homology"/>
<dbReference type="eggNOG" id="COG1216">
    <property type="taxonomic scope" value="Bacteria"/>
</dbReference>
<name>A0A089M7X9_9BACL</name>
<dbReference type="InterPro" id="IPR029044">
    <property type="entry name" value="Nucleotide-diphossugar_trans"/>
</dbReference>
<dbReference type="Gene3D" id="3.90.550.10">
    <property type="entry name" value="Spore Coat Polysaccharide Biosynthesis Protein SpsA, Chain A"/>
    <property type="match status" value="1"/>
</dbReference>
<dbReference type="EMBL" id="CP009287">
    <property type="protein sequence ID" value="AIQ69342.1"/>
    <property type="molecule type" value="Genomic_DNA"/>
</dbReference>
<dbReference type="HOGENOM" id="CLU_025996_0_0_9"/>
<dbReference type="OrthoDB" id="9815829at2"/>
<dbReference type="Pfam" id="PF00535">
    <property type="entry name" value="Glycos_transf_2"/>
    <property type="match status" value="1"/>
</dbReference>
<dbReference type="Proteomes" id="UP000029500">
    <property type="component" value="Chromosome"/>
</dbReference>
<evidence type="ECO:0000313" key="3">
    <source>
        <dbReference type="EMBL" id="AIQ69342.1"/>
    </source>
</evidence>
<organism evidence="3 4">
    <name type="scientific">Paenibacillus graminis</name>
    <dbReference type="NCBI Taxonomy" id="189425"/>
    <lineage>
        <taxon>Bacteria</taxon>
        <taxon>Bacillati</taxon>
        <taxon>Bacillota</taxon>
        <taxon>Bacilli</taxon>
        <taxon>Bacillales</taxon>
        <taxon>Paenibacillaceae</taxon>
        <taxon>Paenibacillus</taxon>
    </lineage>
</organism>
<dbReference type="RefSeq" id="WP_025704696.1">
    <property type="nucleotide sequence ID" value="NZ_CP009287.1"/>
</dbReference>
<comment type="similarity">
    <text evidence="1">Belongs to the glycosyltransferase 2 family.</text>
</comment>
<dbReference type="PANTHER" id="PTHR22916">
    <property type="entry name" value="GLYCOSYLTRANSFERASE"/>
    <property type="match status" value="1"/>
</dbReference>
<sequence>MAKISVLMPVYNMAAYIEEAICSILTQTFSDFELLIIDDGSTDGTLDIIRKFDDTRIKVIAHSVNQGLIATLNQGIGLCTGEYIARMDGDDIALRHRFERQVEFMDTHPDYGVCGSQVYMLGKDRVTTKPINHEEIRCWQLFHCTIVHPTIMIRRSVLVNHGIRYLDYPHAEDYEIWNRLAAVTHLFNLPEVLLMYRQHPDQISNIHTQVQLVQSERIRREQLRLLDIEPTAEEYQTHLDFCHFRIRVHEPNHYYQCLGWAHKLLEGNLRTQRYHHETLNSVLSQCFSLSAY</sequence>
<reference evidence="3 4" key="1">
    <citation type="submission" date="2014-08" db="EMBL/GenBank/DDBJ databases">
        <title>Comparative genomics of the Paenibacillus odorifer group.</title>
        <authorList>
            <person name="den Bakker H.C."/>
            <person name="Tsai Y.-C."/>
            <person name="Martin N."/>
            <person name="Korlach J."/>
            <person name="Wiedmann M."/>
        </authorList>
    </citation>
    <scope>NUCLEOTIDE SEQUENCE [LARGE SCALE GENOMIC DNA]</scope>
    <source>
        <strain evidence="3 4">DSM 15220</strain>
    </source>
</reference>
<protein>
    <recommendedName>
        <fullName evidence="2">Glycosyltransferase 2-like domain-containing protein</fullName>
    </recommendedName>
</protein>
<feature type="domain" description="Glycosyltransferase 2-like" evidence="2">
    <location>
        <begin position="5"/>
        <end position="158"/>
    </location>
</feature>
<dbReference type="KEGG" id="pgm:PGRAT_18175"/>
<evidence type="ECO:0000313" key="4">
    <source>
        <dbReference type="Proteomes" id="UP000029500"/>
    </source>
</evidence>
<evidence type="ECO:0000256" key="1">
    <source>
        <dbReference type="ARBA" id="ARBA00006739"/>
    </source>
</evidence>
<keyword evidence="4" id="KW-1185">Reference proteome</keyword>